<dbReference type="InterPro" id="IPR013087">
    <property type="entry name" value="Znf_C2H2_type"/>
</dbReference>
<dbReference type="InterPro" id="IPR036236">
    <property type="entry name" value="Znf_C2H2_sf"/>
</dbReference>
<keyword evidence="3" id="KW-0677">Repeat</keyword>
<protein>
    <recommendedName>
        <fullName evidence="9">C2H2-type domain-containing protein</fullName>
    </recommendedName>
</protein>
<feature type="domain" description="C2H2-type" evidence="9">
    <location>
        <begin position="486"/>
        <end position="514"/>
    </location>
</feature>
<evidence type="ECO:0000256" key="5">
    <source>
        <dbReference type="ARBA" id="ARBA00022833"/>
    </source>
</evidence>
<dbReference type="SMART" id="SM00355">
    <property type="entry name" value="ZnF_C2H2"/>
    <property type="match status" value="5"/>
</dbReference>
<dbReference type="PROSITE" id="PS50157">
    <property type="entry name" value="ZINC_FINGER_C2H2_2"/>
    <property type="match status" value="3"/>
</dbReference>
<keyword evidence="5" id="KW-0862">Zinc</keyword>
<evidence type="ECO:0000256" key="1">
    <source>
        <dbReference type="ARBA" id="ARBA00004123"/>
    </source>
</evidence>
<feature type="domain" description="C2H2-type" evidence="9">
    <location>
        <begin position="458"/>
        <end position="485"/>
    </location>
</feature>
<comment type="subcellular location">
    <subcellularLocation>
        <location evidence="1">Nucleus</location>
    </subcellularLocation>
</comment>
<dbReference type="GO" id="GO:0010468">
    <property type="term" value="P:regulation of gene expression"/>
    <property type="evidence" value="ECO:0007669"/>
    <property type="project" value="TreeGrafter"/>
</dbReference>
<evidence type="ECO:0000256" key="4">
    <source>
        <dbReference type="ARBA" id="ARBA00022771"/>
    </source>
</evidence>
<dbReference type="Pfam" id="PF00096">
    <property type="entry name" value="zf-C2H2"/>
    <property type="match status" value="3"/>
</dbReference>
<dbReference type="PANTHER" id="PTHR16515:SF66">
    <property type="entry name" value="C2H2-TYPE DOMAIN-CONTAINING PROTEIN"/>
    <property type="match status" value="1"/>
</dbReference>
<proteinExistence type="predicted"/>
<feature type="domain" description="C2H2-type" evidence="9">
    <location>
        <begin position="430"/>
        <end position="457"/>
    </location>
</feature>
<dbReference type="EMBL" id="HACA01026419">
    <property type="protein sequence ID" value="CDW43780.1"/>
    <property type="molecule type" value="Transcribed_RNA"/>
</dbReference>
<dbReference type="AlphaFoldDB" id="A0A0K2V0B8"/>
<name>A0A0K2V0B8_LEPSM</name>
<keyword evidence="6" id="KW-0539">Nucleus</keyword>
<evidence type="ECO:0000256" key="6">
    <source>
        <dbReference type="ARBA" id="ARBA00023242"/>
    </source>
</evidence>
<dbReference type="Gene3D" id="3.30.160.60">
    <property type="entry name" value="Classic Zinc Finger"/>
    <property type="match status" value="1"/>
</dbReference>
<evidence type="ECO:0000256" key="7">
    <source>
        <dbReference type="PROSITE-ProRule" id="PRU00042"/>
    </source>
</evidence>
<keyword evidence="2" id="KW-0479">Metal-binding</keyword>
<dbReference type="GO" id="GO:0005634">
    <property type="term" value="C:nucleus"/>
    <property type="evidence" value="ECO:0007669"/>
    <property type="project" value="UniProtKB-SubCell"/>
</dbReference>
<keyword evidence="4 7" id="KW-0863">Zinc-finger</keyword>
<evidence type="ECO:0000256" key="8">
    <source>
        <dbReference type="SAM" id="MobiDB-lite"/>
    </source>
</evidence>
<dbReference type="InterPro" id="IPR050331">
    <property type="entry name" value="Zinc_finger"/>
</dbReference>
<dbReference type="PROSITE" id="PS00028">
    <property type="entry name" value="ZINC_FINGER_C2H2_1"/>
    <property type="match status" value="2"/>
</dbReference>
<reference evidence="10" key="1">
    <citation type="submission" date="2014-05" db="EMBL/GenBank/DDBJ databases">
        <authorList>
            <person name="Chronopoulou M."/>
        </authorList>
    </citation>
    <scope>NUCLEOTIDE SEQUENCE</scope>
    <source>
        <tissue evidence="10">Whole organism</tissue>
    </source>
</reference>
<accession>A0A0K2V0B8</accession>
<sequence>MVLPSMVGGCTHMLFVQLLLNSSSIWGPNFNKHHHGEELDQLVFEDSSKSKEEMDLALDELLSDFHSYQPLPSPDVDEEANEMCTSTPISKESSHLLLDSLSPPSPPPLPLPKSPIDDDNIILPPPVDFRDEEPTIYNIPSSCSPSLLLQALTPKSQKHKSTTDLLINEINELSELLPWKGRPPQYSEKTKVLSLSSPLSPHSNNSKFSQGGNTRLCIISKRDETSELDSGIESIESLSPKEFDFSPACSPAGSKTINNNSSFLTSLLSTPPETTKSGIILSSLLNQSTTSELVSPILESAPSTNAPIHTFLQTKDIFNPPEAPVEENHSSNSCWTTVETDNSLGPMQESTYSNESNKSGHHVASTSAWSRGVNLEPKDLKCDLCLLTGFSSESSLQNHKEVLHPIETQGKKVHSGSSLNQKKKAHCKDFFCHNCKMSLGSAQKYEKHMKSHGRNKEFKCEICGKEFMIKKNLTLHYKLHSIQKEFTCTICFKSYQSKSGFNIHMKQIHPQEASQQHDLSLTSIYNEDPNPSEIPSVRIEDKNNDSLVISASTQRNESVRSNSSNICSGKLKGVSIACENCKKSFKSKKTLLKHIEKGSCKPFKSPSSSSSWGPPPSSEDLLQTIHSIELNQLLF</sequence>
<evidence type="ECO:0000256" key="2">
    <source>
        <dbReference type="ARBA" id="ARBA00022723"/>
    </source>
</evidence>
<feature type="compositionally biased region" description="Pro residues" evidence="8">
    <location>
        <begin position="103"/>
        <end position="113"/>
    </location>
</feature>
<dbReference type="SUPFAM" id="SSF57667">
    <property type="entry name" value="beta-beta-alpha zinc fingers"/>
    <property type="match status" value="1"/>
</dbReference>
<organism evidence="10">
    <name type="scientific">Lepeophtheirus salmonis</name>
    <name type="common">Salmon louse</name>
    <name type="synonym">Caligus salmonis</name>
    <dbReference type="NCBI Taxonomy" id="72036"/>
    <lineage>
        <taxon>Eukaryota</taxon>
        <taxon>Metazoa</taxon>
        <taxon>Ecdysozoa</taxon>
        <taxon>Arthropoda</taxon>
        <taxon>Crustacea</taxon>
        <taxon>Multicrustacea</taxon>
        <taxon>Hexanauplia</taxon>
        <taxon>Copepoda</taxon>
        <taxon>Siphonostomatoida</taxon>
        <taxon>Caligidae</taxon>
        <taxon>Lepeophtheirus</taxon>
    </lineage>
</organism>
<feature type="region of interest" description="Disordered" evidence="8">
    <location>
        <begin position="598"/>
        <end position="619"/>
    </location>
</feature>
<dbReference type="OrthoDB" id="427030at2759"/>
<dbReference type="PANTHER" id="PTHR16515">
    <property type="entry name" value="PR DOMAIN ZINC FINGER PROTEIN"/>
    <property type="match status" value="1"/>
</dbReference>
<feature type="region of interest" description="Disordered" evidence="8">
    <location>
        <begin position="95"/>
        <end position="118"/>
    </location>
</feature>
<evidence type="ECO:0000259" key="9">
    <source>
        <dbReference type="PROSITE" id="PS50157"/>
    </source>
</evidence>
<evidence type="ECO:0000256" key="3">
    <source>
        <dbReference type="ARBA" id="ARBA00022737"/>
    </source>
</evidence>
<evidence type="ECO:0000313" key="10">
    <source>
        <dbReference type="EMBL" id="CDW43780.1"/>
    </source>
</evidence>
<dbReference type="GO" id="GO:0008270">
    <property type="term" value="F:zinc ion binding"/>
    <property type="evidence" value="ECO:0007669"/>
    <property type="project" value="UniProtKB-KW"/>
</dbReference>